<evidence type="ECO:0000256" key="1">
    <source>
        <dbReference type="ARBA" id="ARBA00006763"/>
    </source>
</evidence>
<dbReference type="AlphaFoldDB" id="A0A917S2R9"/>
<dbReference type="GO" id="GO:0009691">
    <property type="term" value="P:cytokinin biosynthetic process"/>
    <property type="evidence" value="ECO:0007669"/>
    <property type="project" value="UniProtKB-UniRule"/>
</dbReference>
<dbReference type="InterPro" id="IPR031100">
    <property type="entry name" value="LOG_fam"/>
</dbReference>
<evidence type="ECO:0000313" key="3">
    <source>
        <dbReference type="EMBL" id="GGL52667.1"/>
    </source>
</evidence>
<name>A0A917S2R9_9BACL</name>
<reference evidence="3" key="2">
    <citation type="submission" date="2020-09" db="EMBL/GenBank/DDBJ databases">
        <authorList>
            <person name="Sun Q."/>
            <person name="Ohkuma M."/>
        </authorList>
    </citation>
    <scope>NUCLEOTIDE SEQUENCE</scope>
    <source>
        <strain evidence="3">JCM 15325</strain>
    </source>
</reference>
<gene>
    <name evidence="3" type="primary">yvdD</name>
    <name evidence="3" type="ORF">GCM10007968_15820</name>
</gene>
<keyword evidence="2" id="KW-0203">Cytokinin biosynthesis</keyword>
<dbReference type="RefSeq" id="WP_188802554.1">
    <property type="nucleotide sequence ID" value="NZ_BMOK01000005.1"/>
</dbReference>
<dbReference type="PANTHER" id="PTHR31223:SF70">
    <property type="entry name" value="LOG FAMILY PROTEIN YJL055W"/>
    <property type="match status" value="1"/>
</dbReference>
<organism evidence="3 4">
    <name type="scientific">Sporolactobacillus putidus</name>
    <dbReference type="NCBI Taxonomy" id="492735"/>
    <lineage>
        <taxon>Bacteria</taxon>
        <taxon>Bacillati</taxon>
        <taxon>Bacillota</taxon>
        <taxon>Bacilli</taxon>
        <taxon>Bacillales</taxon>
        <taxon>Sporolactobacillaceae</taxon>
        <taxon>Sporolactobacillus</taxon>
    </lineage>
</organism>
<sequence>MGKTICIYAGSNLGNRPEYREKARKLGEAIVRRGFRIVYGGSSVGLMGEIADRVLALGGEVIGVMPQGLVLGEMAHSHLTELIEVNGMHARKEKMNELSDAFIALPGGIGTFDELFEMLCWAQIELHQKPIGLLNASGYFDPLLALIRHSIDQGFANESHLGLLTVSGDPDSLLDKMEAYVPPVLGNKWKQLSK</sequence>
<dbReference type="Proteomes" id="UP000654670">
    <property type="component" value="Unassembled WGS sequence"/>
</dbReference>
<protein>
    <recommendedName>
        <fullName evidence="2">Cytokinin riboside 5'-monophosphate phosphoribohydrolase</fullName>
        <ecNumber evidence="2">3.2.2.n1</ecNumber>
    </recommendedName>
</protein>
<dbReference type="Gene3D" id="3.40.50.450">
    <property type="match status" value="1"/>
</dbReference>
<reference evidence="3" key="1">
    <citation type="journal article" date="2014" name="Int. J. Syst. Evol. Microbiol.">
        <title>Complete genome sequence of Corynebacterium casei LMG S-19264T (=DSM 44701T), isolated from a smear-ripened cheese.</title>
        <authorList>
            <consortium name="US DOE Joint Genome Institute (JGI-PGF)"/>
            <person name="Walter F."/>
            <person name="Albersmeier A."/>
            <person name="Kalinowski J."/>
            <person name="Ruckert C."/>
        </authorList>
    </citation>
    <scope>NUCLEOTIDE SEQUENCE</scope>
    <source>
        <strain evidence="3">JCM 15325</strain>
    </source>
</reference>
<keyword evidence="4" id="KW-1185">Reference proteome</keyword>
<evidence type="ECO:0000313" key="4">
    <source>
        <dbReference type="Proteomes" id="UP000654670"/>
    </source>
</evidence>
<keyword evidence="2" id="KW-0378">Hydrolase</keyword>
<comment type="caution">
    <text evidence="3">The sequence shown here is derived from an EMBL/GenBank/DDBJ whole genome shotgun (WGS) entry which is preliminary data.</text>
</comment>
<accession>A0A917S2R9</accession>
<dbReference type="GO" id="GO:0016799">
    <property type="term" value="F:hydrolase activity, hydrolyzing N-glycosyl compounds"/>
    <property type="evidence" value="ECO:0007669"/>
    <property type="project" value="TreeGrafter"/>
</dbReference>
<dbReference type="EMBL" id="BMOK01000005">
    <property type="protein sequence ID" value="GGL52667.1"/>
    <property type="molecule type" value="Genomic_DNA"/>
</dbReference>
<dbReference type="InterPro" id="IPR005269">
    <property type="entry name" value="LOG"/>
</dbReference>
<comment type="similarity">
    <text evidence="1 2">Belongs to the LOG family.</text>
</comment>
<dbReference type="Pfam" id="PF03641">
    <property type="entry name" value="Lysine_decarbox"/>
    <property type="match status" value="1"/>
</dbReference>
<dbReference type="NCBIfam" id="TIGR00730">
    <property type="entry name" value="Rossman fold protein, TIGR00730 family"/>
    <property type="match status" value="1"/>
</dbReference>
<dbReference type="EC" id="3.2.2.n1" evidence="2"/>
<dbReference type="SUPFAM" id="SSF102405">
    <property type="entry name" value="MCP/YpsA-like"/>
    <property type="match status" value="1"/>
</dbReference>
<proteinExistence type="inferred from homology"/>
<dbReference type="GO" id="GO:0005829">
    <property type="term" value="C:cytosol"/>
    <property type="evidence" value="ECO:0007669"/>
    <property type="project" value="TreeGrafter"/>
</dbReference>
<dbReference type="PANTHER" id="PTHR31223">
    <property type="entry name" value="LOG FAMILY PROTEIN YJL055W"/>
    <property type="match status" value="1"/>
</dbReference>
<evidence type="ECO:0000256" key="2">
    <source>
        <dbReference type="RuleBase" id="RU363015"/>
    </source>
</evidence>